<proteinExistence type="inferred from homology"/>
<dbReference type="InterPro" id="IPR019833">
    <property type="entry name" value="Mn/Fe_SOD_BS"/>
</dbReference>
<dbReference type="PRINTS" id="PR01703">
    <property type="entry name" value="MNSODISMTASE"/>
</dbReference>
<gene>
    <name evidence="10" type="ORF">ABW16_10050</name>
</gene>
<evidence type="ECO:0000256" key="2">
    <source>
        <dbReference type="ARBA" id="ARBA00008714"/>
    </source>
</evidence>
<evidence type="ECO:0000256" key="1">
    <source>
        <dbReference type="ARBA" id="ARBA00002170"/>
    </source>
</evidence>
<comment type="caution">
    <text evidence="10">The sequence shown here is derived from an EMBL/GenBank/DDBJ whole genome shotgun (WGS) entry which is preliminary data.</text>
</comment>
<comment type="similarity">
    <text evidence="2 7">Belongs to the iron/manganese superoxide dismutase family.</text>
</comment>
<dbReference type="EMBL" id="LDPO01000006">
    <property type="protein sequence ID" value="KLO29378.1"/>
    <property type="molecule type" value="Genomic_DNA"/>
</dbReference>
<dbReference type="InterPro" id="IPR036324">
    <property type="entry name" value="Mn/Fe_SOD_N_sf"/>
</dbReference>
<dbReference type="PIRSF" id="PIRSF000349">
    <property type="entry name" value="SODismutase"/>
    <property type="match status" value="1"/>
</dbReference>
<dbReference type="Gene3D" id="1.10.287.990">
    <property type="entry name" value="Fe,Mn superoxide dismutase (SOD) domain"/>
    <property type="match status" value="1"/>
</dbReference>
<keyword evidence="4 7" id="KW-0479">Metal-binding</keyword>
<evidence type="ECO:0000259" key="8">
    <source>
        <dbReference type="Pfam" id="PF00081"/>
    </source>
</evidence>
<name>A0ABR5FGF7_9MYCO</name>
<dbReference type="InterPro" id="IPR036314">
    <property type="entry name" value="SOD_C_sf"/>
</dbReference>
<evidence type="ECO:0000256" key="6">
    <source>
        <dbReference type="ARBA" id="ARBA00049204"/>
    </source>
</evidence>
<evidence type="ECO:0000256" key="5">
    <source>
        <dbReference type="ARBA" id="ARBA00023002"/>
    </source>
</evidence>
<dbReference type="InterPro" id="IPR019832">
    <property type="entry name" value="Mn/Fe_SOD_C"/>
</dbReference>
<accession>A0ABR5FGF7</accession>
<feature type="domain" description="Manganese/iron superoxide dismutase N-terminal" evidence="8">
    <location>
        <begin position="4"/>
        <end position="84"/>
    </location>
</feature>
<dbReference type="InterPro" id="IPR019831">
    <property type="entry name" value="Mn/Fe_SOD_N"/>
</dbReference>
<dbReference type="PANTHER" id="PTHR11404">
    <property type="entry name" value="SUPEROXIDE DISMUTASE 2"/>
    <property type="match status" value="1"/>
</dbReference>
<dbReference type="PROSITE" id="PS00088">
    <property type="entry name" value="SOD_MN"/>
    <property type="match status" value="1"/>
</dbReference>
<dbReference type="InterPro" id="IPR001189">
    <property type="entry name" value="Mn/Fe_SOD"/>
</dbReference>
<keyword evidence="11" id="KW-1185">Reference proteome</keyword>
<dbReference type="RefSeq" id="WP_047319014.1">
    <property type="nucleotide sequence ID" value="NZ_LDPO01000006.1"/>
</dbReference>
<organism evidence="10 11">
    <name type="scientific">Mycolicibacter heraklionensis</name>
    <dbReference type="NCBI Taxonomy" id="512402"/>
    <lineage>
        <taxon>Bacteria</taxon>
        <taxon>Bacillati</taxon>
        <taxon>Actinomycetota</taxon>
        <taxon>Actinomycetes</taxon>
        <taxon>Mycobacteriales</taxon>
        <taxon>Mycobacteriaceae</taxon>
        <taxon>Mycolicibacter</taxon>
    </lineage>
</organism>
<evidence type="ECO:0000313" key="11">
    <source>
        <dbReference type="Proteomes" id="UP000036464"/>
    </source>
</evidence>
<evidence type="ECO:0000256" key="4">
    <source>
        <dbReference type="ARBA" id="ARBA00022723"/>
    </source>
</evidence>
<evidence type="ECO:0000256" key="7">
    <source>
        <dbReference type="RuleBase" id="RU000414"/>
    </source>
</evidence>
<keyword evidence="5 7" id="KW-0560">Oxidoreductase</keyword>
<dbReference type="SUPFAM" id="SSF46609">
    <property type="entry name" value="Fe,Mn superoxide dismutase (SOD), N-terminal domain"/>
    <property type="match status" value="1"/>
</dbReference>
<dbReference type="PANTHER" id="PTHR11404:SF6">
    <property type="entry name" value="SUPEROXIDE DISMUTASE [MN], MITOCHONDRIAL"/>
    <property type="match status" value="1"/>
</dbReference>
<dbReference type="SUPFAM" id="SSF54719">
    <property type="entry name" value="Fe,Mn superoxide dismutase (SOD), C-terminal domain"/>
    <property type="match status" value="1"/>
</dbReference>
<evidence type="ECO:0000313" key="10">
    <source>
        <dbReference type="EMBL" id="KLO29378.1"/>
    </source>
</evidence>
<evidence type="ECO:0000256" key="3">
    <source>
        <dbReference type="ARBA" id="ARBA00012682"/>
    </source>
</evidence>
<feature type="domain" description="Manganese/iron superoxide dismutase C-terminal" evidence="9">
    <location>
        <begin position="92"/>
        <end position="193"/>
    </location>
</feature>
<comment type="function">
    <text evidence="7">Destroys radicals which are normally produced within the cells and which are toxic to biological systems.</text>
</comment>
<sequence>MSVYQLPDLTYDYGDLEPAISGEIMALHHGAHHAAYVKGANATLEQIGEMRQTRDFSRLPGLERTLAFHVAGHSLHSMFWTNLSPDGGDRPGGELAAAIDEFFGDFDAFRAEMTAATASVQGSGWGALAWDPFGARLVVNQIHDHHITVVPTSTPLLVFDAWEHAFYLQYRNVKTDYIERLWSLVNWADVSERFEAARAATLFTVDEG</sequence>
<protein>
    <recommendedName>
        <fullName evidence="3 7">Superoxide dismutase</fullName>
        <ecNumber evidence="3 7">1.15.1.1</ecNumber>
    </recommendedName>
</protein>
<reference evidence="10 11" key="1">
    <citation type="submission" date="2015-05" db="EMBL/GenBank/DDBJ databases">
        <title>Genome sequence of Mycobacterium heraklionense Davo strain.</title>
        <authorList>
            <person name="Greninger A.L."/>
            <person name="Cunningham G."/>
            <person name="Miller S."/>
        </authorList>
    </citation>
    <scope>NUCLEOTIDE SEQUENCE [LARGE SCALE GENOMIC DNA]</scope>
    <source>
        <strain evidence="10 11">Davo</strain>
    </source>
</reference>
<dbReference type="Proteomes" id="UP000036464">
    <property type="component" value="Unassembled WGS sequence"/>
</dbReference>
<dbReference type="Pfam" id="PF00081">
    <property type="entry name" value="Sod_Fe_N"/>
    <property type="match status" value="1"/>
</dbReference>
<evidence type="ECO:0000259" key="9">
    <source>
        <dbReference type="Pfam" id="PF02777"/>
    </source>
</evidence>
<dbReference type="InterPro" id="IPR050265">
    <property type="entry name" value="Fe/Mn_Superoxide_Dismutase"/>
</dbReference>
<comment type="catalytic activity">
    <reaction evidence="6 7">
        <text>2 superoxide + 2 H(+) = H2O2 + O2</text>
        <dbReference type="Rhea" id="RHEA:20696"/>
        <dbReference type="ChEBI" id="CHEBI:15378"/>
        <dbReference type="ChEBI" id="CHEBI:15379"/>
        <dbReference type="ChEBI" id="CHEBI:16240"/>
        <dbReference type="ChEBI" id="CHEBI:18421"/>
        <dbReference type="EC" id="1.15.1.1"/>
    </reaction>
</comment>
<dbReference type="Gene3D" id="3.55.40.20">
    <property type="entry name" value="Iron/manganese superoxide dismutase, C-terminal domain"/>
    <property type="match status" value="1"/>
</dbReference>
<dbReference type="EC" id="1.15.1.1" evidence="3 7"/>
<dbReference type="Pfam" id="PF02777">
    <property type="entry name" value="Sod_Fe_C"/>
    <property type="match status" value="1"/>
</dbReference>
<comment type="function">
    <text evidence="1">Destroys superoxide anion radicals which are normally produced within the cells and which are toxic to biological systems.</text>
</comment>